<accession>A0ABR2L7C0</accession>
<evidence type="ECO:0000256" key="1">
    <source>
        <dbReference type="SAM" id="SignalP"/>
    </source>
</evidence>
<feature type="signal peptide" evidence="1">
    <location>
        <begin position="1"/>
        <end position="17"/>
    </location>
</feature>
<dbReference type="EMBL" id="JAPFFF010000001">
    <property type="protein sequence ID" value="KAK8898923.1"/>
    <property type="molecule type" value="Genomic_DNA"/>
</dbReference>
<evidence type="ECO:0008006" key="4">
    <source>
        <dbReference type="Google" id="ProtNLM"/>
    </source>
</evidence>
<comment type="caution">
    <text evidence="2">The sequence shown here is derived from an EMBL/GenBank/DDBJ whole genome shotgun (WGS) entry which is preliminary data.</text>
</comment>
<evidence type="ECO:0000313" key="3">
    <source>
        <dbReference type="Proteomes" id="UP001470230"/>
    </source>
</evidence>
<organism evidence="2 3">
    <name type="scientific">Tritrichomonas musculus</name>
    <dbReference type="NCBI Taxonomy" id="1915356"/>
    <lineage>
        <taxon>Eukaryota</taxon>
        <taxon>Metamonada</taxon>
        <taxon>Parabasalia</taxon>
        <taxon>Tritrichomonadida</taxon>
        <taxon>Tritrichomonadidae</taxon>
        <taxon>Tritrichomonas</taxon>
    </lineage>
</organism>
<protein>
    <recommendedName>
        <fullName evidence="4">Lipocalin-like domain-containing protein</fullName>
    </recommendedName>
</protein>
<dbReference type="Proteomes" id="UP001470230">
    <property type="component" value="Unassembled WGS sequence"/>
</dbReference>
<feature type="chain" id="PRO_5046066687" description="Lipocalin-like domain-containing protein" evidence="1">
    <location>
        <begin position="18"/>
        <end position="190"/>
    </location>
</feature>
<evidence type="ECO:0000313" key="2">
    <source>
        <dbReference type="EMBL" id="KAK8898923.1"/>
    </source>
</evidence>
<gene>
    <name evidence="2" type="ORF">M9Y10_001215</name>
</gene>
<proteinExistence type="predicted"/>
<name>A0ABR2L7C0_9EUKA</name>
<keyword evidence="1" id="KW-0732">Signal</keyword>
<reference evidence="2 3" key="1">
    <citation type="submission" date="2024-04" db="EMBL/GenBank/DDBJ databases">
        <title>Tritrichomonas musculus Genome.</title>
        <authorList>
            <person name="Alves-Ferreira E."/>
            <person name="Grigg M."/>
            <person name="Lorenzi H."/>
            <person name="Galac M."/>
        </authorList>
    </citation>
    <scope>NUCLEOTIDE SEQUENCE [LARGE SCALE GENOMIC DNA]</scope>
    <source>
        <strain evidence="2 3">EAF2021</strain>
    </source>
</reference>
<keyword evidence="3" id="KW-1185">Reference proteome</keyword>
<sequence length="190" mass="22013">MKIFLLFWLIFHALCNGTEKPIQDVIEGTWNLTKLDLTNDGLLNPDSLLNYSFKLTSPEDNQTYFADIYGLSSPDSHTLKLSFNFSELNSEHSSGKEYFTLIFDDNFTVEGELIKSADSIRRSVGAISRPLNTSYSFIILSSYRTELTLFYRDIHKTSIFRFMKQYDTGIFSGFGKYASYLMRKMLFRMI</sequence>